<feature type="region of interest" description="Disordered" evidence="1">
    <location>
        <begin position="1"/>
        <end position="56"/>
    </location>
</feature>
<dbReference type="EnsemblPlants" id="TuG1812G0200000990.01.T01">
    <property type="protein sequence ID" value="TuG1812G0200000990.01.T01.cds345459"/>
    <property type="gene ID" value="TuG1812G0200000990.01"/>
</dbReference>
<evidence type="ECO:0000256" key="1">
    <source>
        <dbReference type="SAM" id="MobiDB-lite"/>
    </source>
</evidence>
<reference evidence="2" key="3">
    <citation type="submission" date="2022-06" db="UniProtKB">
        <authorList>
            <consortium name="EnsemblPlants"/>
        </authorList>
    </citation>
    <scope>IDENTIFICATION</scope>
</reference>
<dbReference type="Proteomes" id="UP000015106">
    <property type="component" value="Chromosome 2"/>
</dbReference>
<feature type="compositionally biased region" description="Pro residues" evidence="1">
    <location>
        <begin position="28"/>
        <end position="37"/>
    </location>
</feature>
<sequence>MRRRPPPPPPASHAPSKSRLLLPHSASPTPPHPPADPTPVSRRNPREPRTRPDLFCIELLGSPIRRSVDPKMN</sequence>
<dbReference type="AlphaFoldDB" id="A0A8R7TCZ3"/>
<reference evidence="2" key="2">
    <citation type="submission" date="2018-03" db="EMBL/GenBank/DDBJ databases">
        <title>The Triticum urartu genome reveals the dynamic nature of wheat genome evolution.</title>
        <authorList>
            <person name="Ling H."/>
            <person name="Ma B."/>
            <person name="Shi X."/>
            <person name="Liu H."/>
            <person name="Dong L."/>
            <person name="Sun H."/>
            <person name="Cao Y."/>
            <person name="Gao Q."/>
            <person name="Zheng S."/>
            <person name="Li Y."/>
            <person name="Yu Y."/>
            <person name="Du H."/>
            <person name="Qi M."/>
            <person name="Li Y."/>
            <person name="Yu H."/>
            <person name="Cui Y."/>
            <person name="Wang N."/>
            <person name="Chen C."/>
            <person name="Wu H."/>
            <person name="Zhao Y."/>
            <person name="Zhang J."/>
            <person name="Li Y."/>
            <person name="Zhou W."/>
            <person name="Zhang B."/>
            <person name="Hu W."/>
            <person name="Eijk M."/>
            <person name="Tang J."/>
            <person name="Witsenboer H."/>
            <person name="Zhao S."/>
            <person name="Li Z."/>
            <person name="Zhang A."/>
            <person name="Wang D."/>
            <person name="Liang C."/>
        </authorList>
    </citation>
    <scope>NUCLEOTIDE SEQUENCE [LARGE SCALE GENOMIC DNA]</scope>
    <source>
        <strain evidence="2">cv. G1812</strain>
    </source>
</reference>
<evidence type="ECO:0000313" key="2">
    <source>
        <dbReference type="EnsemblPlants" id="TuG1812G0200000990.01.T01.cds345459"/>
    </source>
</evidence>
<reference evidence="3" key="1">
    <citation type="journal article" date="2013" name="Nature">
        <title>Draft genome of the wheat A-genome progenitor Triticum urartu.</title>
        <authorList>
            <person name="Ling H.Q."/>
            <person name="Zhao S."/>
            <person name="Liu D."/>
            <person name="Wang J."/>
            <person name="Sun H."/>
            <person name="Zhang C."/>
            <person name="Fan H."/>
            <person name="Li D."/>
            <person name="Dong L."/>
            <person name="Tao Y."/>
            <person name="Gao C."/>
            <person name="Wu H."/>
            <person name="Li Y."/>
            <person name="Cui Y."/>
            <person name="Guo X."/>
            <person name="Zheng S."/>
            <person name="Wang B."/>
            <person name="Yu K."/>
            <person name="Liang Q."/>
            <person name="Yang W."/>
            <person name="Lou X."/>
            <person name="Chen J."/>
            <person name="Feng M."/>
            <person name="Jian J."/>
            <person name="Zhang X."/>
            <person name="Luo G."/>
            <person name="Jiang Y."/>
            <person name="Liu J."/>
            <person name="Wang Z."/>
            <person name="Sha Y."/>
            <person name="Zhang B."/>
            <person name="Wu H."/>
            <person name="Tang D."/>
            <person name="Shen Q."/>
            <person name="Xue P."/>
            <person name="Zou S."/>
            <person name="Wang X."/>
            <person name="Liu X."/>
            <person name="Wang F."/>
            <person name="Yang Y."/>
            <person name="An X."/>
            <person name="Dong Z."/>
            <person name="Zhang K."/>
            <person name="Zhang X."/>
            <person name="Luo M.C."/>
            <person name="Dvorak J."/>
            <person name="Tong Y."/>
            <person name="Wang J."/>
            <person name="Yang H."/>
            <person name="Li Z."/>
            <person name="Wang D."/>
            <person name="Zhang A."/>
            <person name="Wang J."/>
        </authorList>
    </citation>
    <scope>NUCLEOTIDE SEQUENCE</scope>
    <source>
        <strain evidence="3">cv. G1812</strain>
    </source>
</reference>
<dbReference type="Gramene" id="TuG1812G0200000990.01.T01">
    <property type="protein sequence ID" value="TuG1812G0200000990.01.T01.cds345459"/>
    <property type="gene ID" value="TuG1812G0200000990.01"/>
</dbReference>
<proteinExistence type="predicted"/>
<name>A0A8R7TCZ3_TRIUA</name>
<keyword evidence="3" id="KW-1185">Reference proteome</keyword>
<organism evidence="2 3">
    <name type="scientific">Triticum urartu</name>
    <name type="common">Red wild einkorn</name>
    <name type="synonym">Crithodium urartu</name>
    <dbReference type="NCBI Taxonomy" id="4572"/>
    <lineage>
        <taxon>Eukaryota</taxon>
        <taxon>Viridiplantae</taxon>
        <taxon>Streptophyta</taxon>
        <taxon>Embryophyta</taxon>
        <taxon>Tracheophyta</taxon>
        <taxon>Spermatophyta</taxon>
        <taxon>Magnoliopsida</taxon>
        <taxon>Liliopsida</taxon>
        <taxon>Poales</taxon>
        <taxon>Poaceae</taxon>
        <taxon>BOP clade</taxon>
        <taxon>Pooideae</taxon>
        <taxon>Triticodae</taxon>
        <taxon>Triticeae</taxon>
        <taxon>Triticinae</taxon>
        <taxon>Triticum</taxon>
    </lineage>
</organism>
<evidence type="ECO:0000313" key="3">
    <source>
        <dbReference type="Proteomes" id="UP000015106"/>
    </source>
</evidence>
<protein>
    <submittedName>
        <fullName evidence="2">Uncharacterized protein</fullName>
    </submittedName>
</protein>
<accession>A0A8R7TCZ3</accession>
<feature type="compositionally biased region" description="Pro residues" evidence="1">
    <location>
        <begin position="1"/>
        <end position="12"/>
    </location>
</feature>